<proteinExistence type="predicted"/>
<feature type="chain" id="PRO_5030083050" description="Ice-binding protein C-terminal domain-containing protein" evidence="1">
    <location>
        <begin position="29"/>
        <end position="299"/>
    </location>
</feature>
<dbReference type="AlphaFoldDB" id="A0A3S1DCI5"/>
<feature type="domain" description="Ice-binding protein C-terminal" evidence="2">
    <location>
        <begin position="268"/>
        <end position="292"/>
    </location>
</feature>
<keyword evidence="4" id="KW-1185">Reference proteome</keyword>
<reference evidence="3" key="2">
    <citation type="journal article" date="2019" name="Genome Biol. Evol.">
        <title>Day and night: Metabolic profiles and evolutionary relationships of six axenic non-marine cyanobacteria.</title>
        <authorList>
            <person name="Will S.E."/>
            <person name="Henke P."/>
            <person name="Boedeker C."/>
            <person name="Huang S."/>
            <person name="Brinkmann H."/>
            <person name="Rohde M."/>
            <person name="Jarek M."/>
            <person name="Friedl T."/>
            <person name="Seufert S."/>
            <person name="Schumacher M."/>
            <person name="Overmann J."/>
            <person name="Neumann-Schaal M."/>
            <person name="Petersen J."/>
        </authorList>
    </citation>
    <scope>NUCLEOTIDE SEQUENCE [LARGE SCALE GENOMIC DNA]</scope>
    <source>
        <strain evidence="3">PCC 7102</strain>
    </source>
</reference>
<keyword evidence="1" id="KW-0732">Signal</keyword>
<evidence type="ECO:0000259" key="2">
    <source>
        <dbReference type="Pfam" id="PF07589"/>
    </source>
</evidence>
<sequence>MFSKSLVTKLGCVLAVIGASLAPTAAQANTGSSEKTLIDWDKVAEKWVGPRSGTSDFKNTINVEGGGQVNFDFLLGNNITFLKQNNVFTPTINSFLNGSKLDNDKSLHIQIDPAIRSGLTVPASAAFGQEYAGALNMATNFSGFGGALNGVSFVLHDIDISGTGSSVSWQDRVILRGFLGNKVVNTIFSRPQGSGLPNNISQINSNTIDGIRSVDNNNGGSGDVLVSFAGAIDRFELIFTEGSLTTQLNPSNHGIGIGDIKYTSVAKSVPEPTAVIGLFALGAFGVSSLRRRKQQVVEE</sequence>
<dbReference type="Pfam" id="PF07589">
    <property type="entry name" value="PEP-CTERM"/>
    <property type="match status" value="1"/>
</dbReference>
<accession>A0A3S1DCI5</accession>
<dbReference type="Proteomes" id="UP000271624">
    <property type="component" value="Unassembled WGS sequence"/>
</dbReference>
<dbReference type="NCBIfam" id="TIGR02595">
    <property type="entry name" value="PEP_CTERM"/>
    <property type="match status" value="1"/>
</dbReference>
<protein>
    <recommendedName>
        <fullName evidence="2">Ice-binding protein C-terminal domain-containing protein</fullName>
    </recommendedName>
</protein>
<reference evidence="3" key="1">
    <citation type="submission" date="2018-12" db="EMBL/GenBank/DDBJ databases">
        <authorList>
            <person name="Will S."/>
            <person name="Neumann-Schaal M."/>
            <person name="Henke P."/>
        </authorList>
    </citation>
    <scope>NUCLEOTIDE SEQUENCE</scope>
    <source>
        <strain evidence="3">PCC 7102</strain>
    </source>
</reference>
<evidence type="ECO:0000313" key="4">
    <source>
        <dbReference type="Proteomes" id="UP000271624"/>
    </source>
</evidence>
<dbReference type="OrthoDB" id="485342at2"/>
<dbReference type="RefSeq" id="WP_127080428.1">
    <property type="nucleotide sequence ID" value="NZ_RSCL01000004.1"/>
</dbReference>
<dbReference type="EMBL" id="RSCL01000004">
    <property type="protein sequence ID" value="RUT07529.1"/>
    <property type="molecule type" value="Genomic_DNA"/>
</dbReference>
<name>A0A3S1DCI5_9CYAN</name>
<comment type="caution">
    <text evidence="3">The sequence shown here is derived from an EMBL/GenBank/DDBJ whole genome shotgun (WGS) entry which is preliminary data.</text>
</comment>
<feature type="signal peptide" evidence="1">
    <location>
        <begin position="1"/>
        <end position="28"/>
    </location>
</feature>
<gene>
    <name evidence="3" type="ORF">DSM106972_017890</name>
</gene>
<dbReference type="InterPro" id="IPR013424">
    <property type="entry name" value="Ice-binding_C"/>
</dbReference>
<organism evidence="3 4">
    <name type="scientific">Dulcicalothrix desertica PCC 7102</name>
    <dbReference type="NCBI Taxonomy" id="232991"/>
    <lineage>
        <taxon>Bacteria</taxon>
        <taxon>Bacillati</taxon>
        <taxon>Cyanobacteriota</taxon>
        <taxon>Cyanophyceae</taxon>
        <taxon>Nostocales</taxon>
        <taxon>Calotrichaceae</taxon>
        <taxon>Dulcicalothrix</taxon>
    </lineage>
</organism>
<evidence type="ECO:0000256" key="1">
    <source>
        <dbReference type="SAM" id="SignalP"/>
    </source>
</evidence>
<evidence type="ECO:0000313" key="3">
    <source>
        <dbReference type="EMBL" id="RUT07529.1"/>
    </source>
</evidence>